<name>A0A7W2FBJ0_9BURK</name>
<proteinExistence type="predicted"/>
<dbReference type="PANTHER" id="PTHR43679:SF2">
    <property type="entry name" value="OCTANOYL-[GCVH]:PROTEIN N-OCTANOYLTRANSFERASE"/>
    <property type="match status" value="1"/>
</dbReference>
<evidence type="ECO:0000313" key="3">
    <source>
        <dbReference type="Proteomes" id="UP000573499"/>
    </source>
</evidence>
<gene>
    <name evidence="2" type="ORF">H3H39_16710</name>
</gene>
<dbReference type="InterPro" id="IPR004143">
    <property type="entry name" value="BPL_LPL_catalytic"/>
</dbReference>
<sequence length="260" mass="27993">MDAKIVFVDTVTQSQEQLWNAAQLARPVTEPRLRLWTYRVPGVVLGCSQAALRARMDSRHALAASVVQRGSGGGAVLTGPWMVSASIILPPDHPLVGQGTVSSYRWLGALHAGLLRDAGIRAYAIPPEEVRLHQADARLKWACYGGLSPWEVVVNLRKIVGLAQLRKRTGVLITSGTLIARPDWSLLCDALGQPGDAGLLSDCTTSYAEQLGAPVMAEVLAERLHHMLTDVLGAGSDAALHRHGLAPREGSRQARNSFQH</sequence>
<comment type="caution">
    <text evidence="2">The sequence shown here is derived from an EMBL/GenBank/DDBJ whole genome shotgun (WGS) entry which is preliminary data.</text>
</comment>
<organism evidence="2 3">
    <name type="scientific">Rugamonas apoptosis</name>
    <dbReference type="NCBI Taxonomy" id="2758570"/>
    <lineage>
        <taxon>Bacteria</taxon>
        <taxon>Pseudomonadati</taxon>
        <taxon>Pseudomonadota</taxon>
        <taxon>Betaproteobacteria</taxon>
        <taxon>Burkholderiales</taxon>
        <taxon>Oxalobacteraceae</taxon>
        <taxon>Telluria group</taxon>
        <taxon>Rugamonas</taxon>
    </lineage>
</organism>
<dbReference type="Proteomes" id="UP000573499">
    <property type="component" value="Unassembled WGS sequence"/>
</dbReference>
<dbReference type="PANTHER" id="PTHR43679">
    <property type="entry name" value="OCTANOYLTRANSFERASE LIPM-RELATED"/>
    <property type="match status" value="1"/>
</dbReference>
<evidence type="ECO:0000313" key="2">
    <source>
        <dbReference type="EMBL" id="MBA5688686.1"/>
    </source>
</evidence>
<reference evidence="2 3" key="1">
    <citation type="submission" date="2020-07" db="EMBL/GenBank/DDBJ databases">
        <title>Novel species isolated from subtropical streams in China.</title>
        <authorList>
            <person name="Lu H."/>
        </authorList>
    </citation>
    <scope>NUCLEOTIDE SEQUENCE [LARGE SCALE GENOMIC DNA]</scope>
    <source>
        <strain evidence="2 3">LX47W</strain>
    </source>
</reference>
<keyword evidence="3" id="KW-1185">Reference proteome</keyword>
<dbReference type="RefSeq" id="WP_182154566.1">
    <property type="nucleotide sequence ID" value="NZ_JACEZU010000008.1"/>
</dbReference>
<accession>A0A7W2FBJ0</accession>
<evidence type="ECO:0000259" key="1">
    <source>
        <dbReference type="PROSITE" id="PS51733"/>
    </source>
</evidence>
<dbReference type="EMBL" id="JACEZU010000008">
    <property type="protein sequence ID" value="MBA5688686.1"/>
    <property type="molecule type" value="Genomic_DNA"/>
</dbReference>
<dbReference type="Gene3D" id="3.30.930.10">
    <property type="entry name" value="Bira Bifunctional Protein, Domain 2"/>
    <property type="match status" value="1"/>
</dbReference>
<protein>
    <submittedName>
        <fullName evidence="2">Lipoate--protein ligase</fullName>
    </submittedName>
</protein>
<dbReference type="InterPro" id="IPR045864">
    <property type="entry name" value="aa-tRNA-synth_II/BPL/LPL"/>
</dbReference>
<dbReference type="PROSITE" id="PS51733">
    <property type="entry name" value="BPL_LPL_CATALYTIC"/>
    <property type="match status" value="1"/>
</dbReference>
<keyword evidence="2" id="KW-0436">Ligase</keyword>
<dbReference type="SUPFAM" id="SSF55681">
    <property type="entry name" value="Class II aaRS and biotin synthetases"/>
    <property type="match status" value="1"/>
</dbReference>
<dbReference type="InterPro" id="IPR050664">
    <property type="entry name" value="Octanoyltrans_LipM/LipL"/>
</dbReference>
<dbReference type="AlphaFoldDB" id="A0A7W2FBJ0"/>
<feature type="domain" description="BPL/LPL catalytic" evidence="1">
    <location>
        <begin position="27"/>
        <end position="236"/>
    </location>
</feature>
<dbReference type="Pfam" id="PF21948">
    <property type="entry name" value="LplA-B_cat"/>
    <property type="match status" value="1"/>
</dbReference>
<dbReference type="GO" id="GO:0016874">
    <property type="term" value="F:ligase activity"/>
    <property type="evidence" value="ECO:0007669"/>
    <property type="project" value="UniProtKB-KW"/>
</dbReference>